<sequence length="306" mass="35535">MINIYYRNIKEKALHKLDEFRAGSWIYVEKPTQEEIDQLTKDFGLDEGLLRDATDLFEVPRLEVEDDIVYIYTRFPFSENEQILTSPVLIAAGGNFVLTISDRPLPGLERFLEHKIDFYTTQKVKFLLILFSHINSYYNSFLHSTRRKIRSMIVQLEKINNRDIIQFVSFESLLHDFLSALVPTNSILNNLLSGKHFKLYEEDKDLIEDLLLSNTQLIELSQNNLRTIVNIREGYSTIMTNNLNRIIKLFTSLTVILTIPTMIASIYGMNINLPLANNPLAFIIIMTSIIIISIILLIIFIKNDWL</sequence>
<evidence type="ECO:0000313" key="7">
    <source>
        <dbReference type="EMBL" id="KKQ67403.1"/>
    </source>
</evidence>
<comment type="similarity">
    <text evidence="2">Belongs to the CorA metal ion transporter (MIT) (TC 1.A.35) family.</text>
</comment>
<keyword evidence="3 6" id="KW-0812">Transmembrane</keyword>
<dbReference type="SUPFAM" id="SSF144083">
    <property type="entry name" value="Magnesium transport protein CorA, transmembrane region"/>
    <property type="match status" value="1"/>
</dbReference>
<dbReference type="CDD" id="cd12827">
    <property type="entry name" value="EcCorA_ZntB-like_u2"/>
    <property type="match status" value="1"/>
</dbReference>
<evidence type="ECO:0000256" key="3">
    <source>
        <dbReference type="ARBA" id="ARBA00022692"/>
    </source>
</evidence>
<name>A0A0G0JI68_9BACT</name>
<dbReference type="EMBL" id="LBUP01000001">
    <property type="protein sequence ID" value="KKQ67403.1"/>
    <property type="molecule type" value="Genomic_DNA"/>
</dbReference>
<dbReference type="Pfam" id="PF01544">
    <property type="entry name" value="CorA"/>
    <property type="match status" value="1"/>
</dbReference>
<evidence type="ECO:0000313" key="8">
    <source>
        <dbReference type="Proteomes" id="UP000034235"/>
    </source>
</evidence>
<dbReference type="Gene3D" id="3.30.460.20">
    <property type="entry name" value="CorA soluble domain-like"/>
    <property type="match status" value="1"/>
</dbReference>
<organism evidence="7 8">
    <name type="scientific">Candidatus Daviesbacteria bacterium GW2011_GWA2_38_24</name>
    <dbReference type="NCBI Taxonomy" id="1618422"/>
    <lineage>
        <taxon>Bacteria</taxon>
        <taxon>Candidatus Daviesiibacteriota</taxon>
    </lineage>
</organism>
<dbReference type="SUPFAM" id="SSF143865">
    <property type="entry name" value="CorA soluble domain-like"/>
    <property type="match status" value="1"/>
</dbReference>
<feature type="transmembrane region" description="Helical" evidence="6">
    <location>
        <begin position="280"/>
        <end position="301"/>
    </location>
</feature>
<gene>
    <name evidence="7" type="ORF">US86_C0001G0330</name>
</gene>
<feature type="transmembrane region" description="Helical" evidence="6">
    <location>
        <begin position="249"/>
        <end position="268"/>
    </location>
</feature>
<dbReference type="PANTHER" id="PTHR47891:SF2">
    <property type="entry name" value="MAGNESIUM AND COBALT TRANSPORTER"/>
    <property type="match status" value="1"/>
</dbReference>
<keyword evidence="4 6" id="KW-1133">Transmembrane helix</keyword>
<evidence type="ECO:0000256" key="2">
    <source>
        <dbReference type="ARBA" id="ARBA00009765"/>
    </source>
</evidence>
<dbReference type="InterPro" id="IPR045861">
    <property type="entry name" value="CorA_cytoplasmic_dom"/>
</dbReference>
<dbReference type="InterPro" id="IPR047199">
    <property type="entry name" value="CorA-like"/>
</dbReference>
<reference evidence="7 8" key="1">
    <citation type="journal article" date="2015" name="Nature">
        <title>rRNA introns, odd ribosomes, and small enigmatic genomes across a large radiation of phyla.</title>
        <authorList>
            <person name="Brown C.T."/>
            <person name="Hug L.A."/>
            <person name="Thomas B.C."/>
            <person name="Sharon I."/>
            <person name="Castelle C.J."/>
            <person name="Singh A."/>
            <person name="Wilkins M.J."/>
            <person name="Williams K.H."/>
            <person name="Banfield J.F."/>
        </authorList>
    </citation>
    <scope>NUCLEOTIDE SEQUENCE [LARGE SCALE GENOMIC DNA]</scope>
</reference>
<accession>A0A0G0JI68</accession>
<proteinExistence type="inferred from homology"/>
<evidence type="ECO:0000256" key="5">
    <source>
        <dbReference type="ARBA" id="ARBA00023136"/>
    </source>
</evidence>
<evidence type="ECO:0000256" key="4">
    <source>
        <dbReference type="ARBA" id="ARBA00022989"/>
    </source>
</evidence>
<dbReference type="GO" id="GO:0046873">
    <property type="term" value="F:metal ion transmembrane transporter activity"/>
    <property type="evidence" value="ECO:0007669"/>
    <property type="project" value="InterPro"/>
</dbReference>
<keyword evidence="5 6" id="KW-0472">Membrane</keyword>
<dbReference type="InterPro" id="IPR045863">
    <property type="entry name" value="CorA_TM1_TM2"/>
</dbReference>
<protein>
    <submittedName>
        <fullName evidence="7">Mg2 transporter protein CorA family protein</fullName>
    </submittedName>
</protein>
<dbReference type="GO" id="GO:0016020">
    <property type="term" value="C:membrane"/>
    <property type="evidence" value="ECO:0007669"/>
    <property type="project" value="UniProtKB-SubCell"/>
</dbReference>
<dbReference type="InterPro" id="IPR002523">
    <property type="entry name" value="MgTranspt_CorA/ZnTranspt_ZntB"/>
</dbReference>
<dbReference type="AlphaFoldDB" id="A0A0G0JI68"/>
<comment type="caution">
    <text evidence="7">The sequence shown here is derived from an EMBL/GenBank/DDBJ whole genome shotgun (WGS) entry which is preliminary data.</text>
</comment>
<dbReference type="PANTHER" id="PTHR47891">
    <property type="entry name" value="TRANSPORTER-RELATED"/>
    <property type="match status" value="1"/>
</dbReference>
<evidence type="ECO:0000256" key="6">
    <source>
        <dbReference type="SAM" id="Phobius"/>
    </source>
</evidence>
<evidence type="ECO:0000256" key="1">
    <source>
        <dbReference type="ARBA" id="ARBA00004141"/>
    </source>
</evidence>
<comment type="subcellular location">
    <subcellularLocation>
        <location evidence="1">Membrane</location>
        <topology evidence="1">Multi-pass membrane protein</topology>
    </subcellularLocation>
</comment>
<dbReference type="Gene3D" id="1.20.58.340">
    <property type="entry name" value="Magnesium transport protein CorA, transmembrane region"/>
    <property type="match status" value="1"/>
</dbReference>
<dbReference type="Proteomes" id="UP000034235">
    <property type="component" value="Unassembled WGS sequence"/>
</dbReference>